<feature type="transmembrane region" description="Helical" evidence="2">
    <location>
        <begin position="78"/>
        <end position="99"/>
    </location>
</feature>
<keyword evidence="2" id="KW-0812">Transmembrane</keyword>
<organism evidence="3 4">
    <name type="scientific">Saccharopolyspora spinosa</name>
    <dbReference type="NCBI Taxonomy" id="60894"/>
    <lineage>
        <taxon>Bacteria</taxon>
        <taxon>Bacillati</taxon>
        <taxon>Actinomycetota</taxon>
        <taxon>Actinomycetes</taxon>
        <taxon>Pseudonocardiales</taxon>
        <taxon>Pseudonocardiaceae</taxon>
        <taxon>Saccharopolyspora</taxon>
    </lineage>
</organism>
<evidence type="ECO:0000313" key="4">
    <source>
        <dbReference type="Proteomes" id="UP000233786"/>
    </source>
</evidence>
<dbReference type="Proteomes" id="UP000233786">
    <property type="component" value="Unassembled WGS sequence"/>
</dbReference>
<evidence type="ECO:0000256" key="1">
    <source>
        <dbReference type="SAM" id="MobiDB-lite"/>
    </source>
</evidence>
<sequence length="133" mass="13892">MNELNLSHEQPTGRADFEVSSTELEVRAPGLRVRSLSKAPARAPGSIASAVLLLALAGCIPAAGIAMLGWYIAAEPTILLIVDAAVFLLTFGSGLGLLISTIRTRKTRNADRHSGDDPGDDPGGDSHHLRIAA</sequence>
<proteinExistence type="predicted"/>
<feature type="transmembrane region" description="Helical" evidence="2">
    <location>
        <begin position="47"/>
        <end position="72"/>
    </location>
</feature>
<gene>
    <name evidence="3" type="ORF">A8926_6706</name>
</gene>
<feature type="region of interest" description="Disordered" evidence="1">
    <location>
        <begin position="108"/>
        <end position="133"/>
    </location>
</feature>
<keyword evidence="4" id="KW-1185">Reference proteome</keyword>
<evidence type="ECO:0000313" key="3">
    <source>
        <dbReference type="EMBL" id="PKW18604.1"/>
    </source>
</evidence>
<accession>A0A2N3Y6P1</accession>
<reference evidence="3" key="1">
    <citation type="submission" date="2017-12" db="EMBL/GenBank/DDBJ databases">
        <title>Sequencing the genomes of 1000 Actinobacteria strains.</title>
        <authorList>
            <person name="Klenk H.-P."/>
        </authorList>
    </citation>
    <scope>NUCLEOTIDE SEQUENCE [LARGE SCALE GENOMIC DNA]</scope>
    <source>
        <strain evidence="3">DSM 44228</strain>
    </source>
</reference>
<keyword evidence="2" id="KW-1133">Transmembrane helix</keyword>
<feature type="compositionally biased region" description="Basic and acidic residues" evidence="1">
    <location>
        <begin position="124"/>
        <end position="133"/>
    </location>
</feature>
<dbReference type="EMBL" id="PJNB01000001">
    <property type="protein sequence ID" value="PKW18604.1"/>
    <property type="molecule type" value="Genomic_DNA"/>
</dbReference>
<name>A0A2N3Y6P1_SACSN</name>
<protein>
    <submittedName>
        <fullName evidence="3">Uncharacterized protein</fullName>
    </submittedName>
</protein>
<evidence type="ECO:0000256" key="2">
    <source>
        <dbReference type="SAM" id="Phobius"/>
    </source>
</evidence>
<comment type="caution">
    <text evidence="3">The sequence shown here is derived from an EMBL/GenBank/DDBJ whole genome shotgun (WGS) entry which is preliminary data.</text>
</comment>
<keyword evidence="2" id="KW-0472">Membrane</keyword>
<dbReference type="AlphaFoldDB" id="A0A2N3Y6P1"/>
<dbReference type="RefSeq" id="WP_010310077.1">
    <property type="nucleotide sequence ID" value="NZ_CP061007.1"/>
</dbReference>